<dbReference type="PANTHER" id="PTHR12649:SF11">
    <property type="entry name" value="PEPTIDYL-TRNA HYDROLASE 2, MITOCHONDRIAL"/>
    <property type="match status" value="1"/>
</dbReference>
<keyword evidence="5" id="KW-0812">Transmembrane</keyword>
<dbReference type="CDD" id="cd02430">
    <property type="entry name" value="PTH2"/>
    <property type="match status" value="1"/>
</dbReference>
<keyword evidence="2" id="KW-0378">Hydrolase</keyword>
<keyword evidence="5" id="KW-0472">Membrane</keyword>
<dbReference type="GO" id="GO:0004045">
    <property type="term" value="F:peptidyl-tRNA hydrolase activity"/>
    <property type="evidence" value="ECO:0007669"/>
    <property type="project" value="UniProtKB-EC"/>
</dbReference>
<dbReference type="InterPro" id="IPR002833">
    <property type="entry name" value="PTH2"/>
</dbReference>
<protein>
    <recommendedName>
        <fullName evidence="1">peptidyl-tRNA hydrolase</fullName>
        <ecNumber evidence="1">3.1.1.29</ecNumber>
    </recommendedName>
</protein>
<accession>A0A9W8AXL9</accession>
<dbReference type="OrthoDB" id="1733656at2759"/>
<dbReference type="NCBIfam" id="NF003314">
    <property type="entry name" value="PRK04322.1"/>
    <property type="match status" value="1"/>
</dbReference>
<dbReference type="PANTHER" id="PTHR12649">
    <property type="entry name" value="PEPTIDYL-TRNA HYDROLASE 2"/>
    <property type="match status" value="1"/>
</dbReference>
<evidence type="ECO:0000256" key="2">
    <source>
        <dbReference type="ARBA" id="ARBA00022801"/>
    </source>
</evidence>
<keyword evidence="7" id="KW-1185">Reference proteome</keyword>
<comment type="caution">
    <text evidence="6">The sequence shown here is derived from an EMBL/GenBank/DDBJ whole genome shotgun (WGS) entry which is preliminary data.</text>
</comment>
<evidence type="ECO:0000256" key="1">
    <source>
        <dbReference type="ARBA" id="ARBA00013260"/>
    </source>
</evidence>
<evidence type="ECO:0000256" key="4">
    <source>
        <dbReference type="ARBA" id="ARBA00048707"/>
    </source>
</evidence>
<sequence>MSESQTGALDASTFTLWQVMLASVVSLLVGLSYSALSSPTANPASSLTKVAATRLTADYDEDSGSEMEPLDEDLKLVLVIRKDLEMSKGKVAAQCCHATLGCYQRINKTNPKMLQAWEYTGQAKVTVKCDDEKDMLALQEHARSLGLTCYSVRDAGRTQIPAGSRTVLGIGPGPISLVNQVTGRLKLY</sequence>
<dbReference type="AlphaFoldDB" id="A0A9W8AXL9"/>
<evidence type="ECO:0000256" key="5">
    <source>
        <dbReference type="SAM" id="Phobius"/>
    </source>
</evidence>
<dbReference type="InterPro" id="IPR023476">
    <property type="entry name" value="Pep_tRNA_hydro_II_dom_sf"/>
</dbReference>
<feature type="transmembrane region" description="Helical" evidence="5">
    <location>
        <begin position="16"/>
        <end position="36"/>
    </location>
</feature>
<dbReference type="EMBL" id="JANBPY010000311">
    <property type="protein sequence ID" value="KAJ1967600.1"/>
    <property type="molecule type" value="Genomic_DNA"/>
</dbReference>
<dbReference type="Gene3D" id="3.40.1490.10">
    <property type="entry name" value="Bit1"/>
    <property type="match status" value="1"/>
</dbReference>
<reference evidence="6" key="1">
    <citation type="submission" date="2022-07" db="EMBL/GenBank/DDBJ databases">
        <title>Phylogenomic reconstructions and comparative analyses of Kickxellomycotina fungi.</title>
        <authorList>
            <person name="Reynolds N.K."/>
            <person name="Stajich J.E."/>
            <person name="Barry K."/>
            <person name="Grigoriev I.V."/>
            <person name="Crous P."/>
            <person name="Smith M.E."/>
        </authorList>
    </citation>
    <scope>NUCLEOTIDE SEQUENCE</scope>
    <source>
        <strain evidence="6">RSA 1196</strain>
    </source>
</reference>
<dbReference type="Pfam" id="PF01981">
    <property type="entry name" value="PTH2"/>
    <property type="match status" value="1"/>
</dbReference>
<gene>
    <name evidence="6" type="ORF">IWQ62_001754</name>
</gene>
<dbReference type="EC" id="3.1.1.29" evidence="1"/>
<comment type="catalytic activity">
    <reaction evidence="4">
        <text>an N-acyl-L-alpha-aminoacyl-tRNA + H2O = an N-acyl-L-amino acid + a tRNA + H(+)</text>
        <dbReference type="Rhea" id="RHEA:54448"/>
        <dbReference type="Rhea" id="RHEA-COMP:10123"/>
        <dbReference type="Rhea" id="RHEA-COMP:13883"/>
        <dbReference type="ChEBI" id="CHEBI:15377"/>
        <dbReference type="ChEBI" id="CHEBI:15378"/>
        <dbReference type="ChEBI" id="CHEBI:59874"/>
        <dbReference type="ChEBI" id="CHEBI:78442"/>
        <dbReference type="ChEBI" id="CHEBI:138191"/>
        <dbReference type="EC" id="3.1.1.29"/>
    </reaction>
</comment>
<proteinExistence type="inferred from homology"/>
<dbReference type="GO" id="GO:0005829">
    <property type="term" value="C:cytosol"/>
    <property type="evidence" value="ECO:0007669"/>
    <property type="project" value="TreeGrafter"/>
</dbReference>
<dbReference type="NCBIfam" id="TIGR00283">
    <property type="entry name" value="arch_pth2"/>
    <property type="match status" value="1"/>
</dbReference>
<dbReference type="FunFam" id="3.40.1490.10:FF:000001">
    <property type="entry name" value="Peptidyl-tRNA hydrolase 2"/>
    <property type="match status" value="1"/>
</dbReference>
<comment type="similarity">
    <text evidence="3">Belongs to the PTH2 family.</text>
</comment>
<evidence type="ECO:0000313" key="6">
    <source>
        <dbReference type="EMBL" id="KAJ1967600.1"/>
    </source>
</evidence>
<keyword evidence="5" id="KW-1133">Transmembrane helix</keyword>
<name>A0A9W8AXL9_9FUNG</name>
<dbReference type="SUPFAM" id="SSF102462">
    <property type="entry name" value="Peptidyl-tRNA hydrolase II"/>
    <property type="match status" value="1"/>
</dbReference>
<dbReference type="Proteomes" id="UP001150925">
    <property type="component" value="Unassembled WGS sequence"/>
</dbReference>
<evidence type="ECO:0000313" key="7">
    <source>
        <dbReference type="Proteomes" id="UP001150925"/>
    </source>
</evidence>
<organism evidence="6 7">
    <name type="scientific">Dispira parvispora</name>
    <dbReference type="NCBI Taxonomy" id="1520584"/>
    <lineage>
        <taxon>Eukaryota</taxon>
        <taxon>Fungi</taxon>
        <taxon>Fungi incertae sedis</taxon>
        <taxon>Zoopagomycota</taxon>
        <taxon>Kickxellomycotina</taxon>
        <taxon>Dimargaritomycetes</taxon>
        <taxon>Dimargaritales</taxon>
        <taxon>Dimargaritaceae</taxon>
        <taxon>Dispira</taxon>
    </lineage>
</organism>
<evidence type="ECO:0000256" key="3">
    <source>
        <dbReference type="ARBA" id="ARBA00038050"/>
    </source>
</evidence>